<sequence>MLLFKNISKQLIKLASLSDNYVFKNIEIKIIQQSFLCDLVNKQFCLLLFAGEEQIHCRK</sequence>
<comment type="caution">
    <text evidence="1">The sequence shown here is derived from an EMBL/GenBank/DDBJ whole genome shotgun (WGS) entry which is preliminary data.</text>
</comment>
<organism evidence="1 2">
    <name type="scientific">Brachionus plicatilis</name>
    <name type="common">Marine rotifer</name>
    <name type="synonym">Brachionus muelleri</name>
    <dbReference type="NCBI Taxonomy" id="10195"/>
    <lineage>
        <taxon>Eukaryota</taxon>
        <taxon>Metazoa</taxon>
        <taxon>Spiralia</taxon>
        <taxon>Gnathifera</taxon>
        <taxon>Rotifera</taxon>
        <taxon>Eurotatoria</taxon>
        <taxon>Monogononta</taxon>
        <taxon>Pseudotrocha</taxon>
        <taxon>Ploima</taxon>
        <taxon>Brachionidae</taxon>
        <taxon>Brachionus</taxon>
    </lineage>
</organism>
<keyword evidence="2" id="KW-1185">Reference proteome</keyword>
<accession>A0A3M7QCN3</accession>
<protein>
    <submittedName>
        <fullName evidence="1">Uncharacterized protein</fullName>
    </submittedName>
</protein>
<evidence type="ECO:0000313" key="1">
    <source>
        <dbReference type="EMBL" id="RNA08715.1"/>
    </source>
</evidence>
<evidence type="ECO:0000313" key="2">
    <source>
        <dbReference type="Proteomes" id="UP000276133"/>
    </source>
</evidence>
<gene>
    <name evidence="1" type="ORF">BpHYR1_037148</name>
</gene>
<reference evidence="1 2" key="1">
    <citation type="journal article" date="2018" name="Sci. Rep.">
        <title>Genomic signatures of local adaptation to the degree of environmental predictability in rotifers.</title>
        <authorList>
            <person name="Franch-Gras L."/>
            <person name="Hahn C."/>
            <person name="Garcia-Roger E.M."/>
            <person name="Carmona M.J."/>
            <person name="Serra M."/>
            <person name="Gomez A."/>
        </authorList>
    </citation>
    <scope>NUCLEOTIDE SEQUENCE [LARGE SCALE GENOMIC DNA]</scope>
    <source>
        <strain evidence="1">HYR1</strain>
    </source>
</reference>
<name>A0A3M7QCN3_BRAPC</name>
<dbReference type="EMBL" id="REGN01006651">
    <property type="protein sequence ID" value="RNA08715.1"/>
    <property type="molecule type" value="Genomic_DNA"/>
</dbReference>
<dbReference type="Proteomes" id="UP000276133">
    <property type="component" value="Unassembled WGS sequence"/>
</dbReference>
<proteinExistence type="predicted"/>
<dbReference type="AlphaFoldDB" id="A0A3M7QCN3"/>